<dbReference type="PROSITE" id="PS52004">
    <property type="entry name" value="KS3_2"/>
    <property type="match status" value="1"/>
</dbReference>
<evidence type="ECO:0000256" key="1">
    <source>
        <dbReference type="ARBA" id="ARBA00022450"/>
    </source>
</evidence>
<dbReference type="Gene3D" id="3.40.50.720">
    <property type="entry name" value="NAD(P)-binding Rossmann-like Domain"/>
    <property type="match status" value="1"/>
</dbReference>
<dbReference type="Pfam" id="PF00109">
    <property type="entry name" value="ketoacyl-synt"/>
    <property type="match status" value="1"/>
</dbReference>
<evidence type="ECO:0000313" key="5">
    <source>
        <dbReference type="EMBL" id="KAG5674222.1"/>
    </source>
</evidence>
<dbReference type="PANTHER" id="PTHR43775:SF23">
    <property type="entry name" value="FATTY ACID SYNTHASE 3"/>
    <property type="match status" value="1"/>
</dbReference>
<dbReference type="SUPFAM" id="SSF53901">
    <property type="entry name" value="Thiolase-like"/>
    <property type="match status" value="1"/>
</dbReference>
<dbReference type="Pfam" id="PF00698">
    <property type="entry name" value="Acyl_transf_1"/>
    <property type="match status" value="1"/>
</dbReference>
<dbReference type="InterPro" id="IPR014030">
    <property type="entry name" value="Ketoacyl_synth_N"/>
</dbReference>
<dbReference type="InterPro" id="IPR049391">
    <property type="entry name" value="FAS_pseudo-KR"/>
</dbReference>
<dbReference type="InterPro" id="IPR050091">
    <property type="entry name" value="PKS_NRPS_Biosynth_Enz"/>
</dbReference>
<keyword evidence="2" id="KW-0597">Phosphoprotein</keyword>
<keyword evidence="3" id="KW-0808">Transferase</keyword>
<evidence type="ECO:0000313" key="6">
    <source>
        <dbReference type="Proteomes" id="UP001107558"/>
    </source>
</evidence>
<dbReference type="Pfam" id="PF21149">
    <property type="entry name" value="FAS_pseudo-KR"/>
    <property type="match status" value="1"/>
</dbReference>
<dbReference type="EMBL" id="JADBJN010000002">
    <property type="protein sequence ID" value="KAG5674222.1"/>
    <property type="molecule type" value="Genomic_DNA"/>
</dbReference>
<dbReference type="Gene3D" id="3.40.47.10">
    <property type="match status" value="1"/>
</dbReference>
<dbReference type="SMART" id="SM00827">
    <property type="entry name" value="PKS_AT"/>
    <property type="match status" value="1"/>
</dbReference>
<feature type="domain" description="Ketosynthase family 3 (KS3)" evidence="4">
    <location>
        <begin position="8"/>
        <end position="414"/>
    </location>
</feature>
<protein>
    <recommendedName>
        <fullName evidence="4">Ketosynthase family 3 (KS3) domain-containing protein</fullName>
    </recommendedName>
</protein>
<dbReference type="InterPro" id="IPR016035">
    <property type="entry name" value="Acyl_Trfase/lysoPLipase"/>
</dbReference>
<sequence length="1289" mass="147096">MNAQKIESDDVVITGIAGRFPKSRNIQEFASNLFNKVDMIDDSDERFINVLDDVPHRFGKIPDLDKFDASFFSMLKQLAKYTDPQMRILLEHSYEAILDAGISPQSLIGSNTGVFIGCSSSETKNFYTKSVIPIPKDISIHGNGIFYLANRISYTFGLHGPSLVLDSACSSASYALDCAYQYLKSGKCHAALVAGTNLISTPHVTEQFVGMKLLASDGISKIFDEDSKGFVRAETISVIFLQKRKDAKRIYAHLIYSLSNNDGFKIEGSSLPSKEMQQKLIKKFYQDINFDPHEIKFFEAHATGTFKGDIQEVNAIDAILCQNRSDQLVIGSVKSNIGHAEPASGSASIAKILNALENGKFPPNINLFNLREDIPAFKENRILVATDSVALGSPYIAMNSFALGGSNVHLLFKQNTKEKLNQVQDYEIERMVLWSGRTEEAIHAIFDDITSRPLDIEHIALLQNSQNLTPDANSYRSYGIFKNDQEKATCIDRNIQYFDGIRKAIVFIFGGMGTQWHGMGRELIKIPLFAESIEITHEILLKKGINLKEILYAIDENIFDRILETALCFIAIQIGLTDILNTLNIKPDFIVGHSAGEIVYSYYDGCLTREEALTLTYYRAKTMSNLVIIEGAMAAVGMHYSEIEKILPKDIDIACHNCQQSSTISGPKKVKSLVLEFHFSRYMTEAAKEYEKKLLEILKNPKVRSSKWFTTNYIEDNEENKFCNAKYYADNVKNPVHFEEATSKLPKNSITIEISPNGIFQSFLKSTLSESIYVTLTDKNENDGRSFFMKSLGKIFQSGVDFDISKLYPAVDFPVSRGTPMISPIIKWNHQENHFVPKCDNSLEYQREAIILNFKDKDLEYLTHHIIDERVLVPAAFWVFYIWKQFAKMNDSDFDKLKVVFKDLEFFRVTINLKQEIEVVSTIQRSNGRFEIMEGKNLIASDSIAQTGILSTKVEKILLPLKLKKLSIDPVFHKLSIDEQSLTYFERDKYDLNYMKCGGIEIEELQTFSINRCQHKHLLKEYSKFISFENCKEKFEIFDALKIMICILIDLEMKYKYNFIEINYQQEDFIYKQIHKLFKIFPIAADIKLLTITIELDDIEVLIYEQDVVNFNNIDVIFTHNCSKDNKFVNVIGKFLNTNNTLISKENFNTEIPNNLEILSKLQLTSENVLLMLKLKLSKKELKVKPIEITSESIDWLEDLKEEIKNFSNNDFDSIVLYSQKSKGISGLLGFFNCLKLEFNKIRIKCVIIEDINAPEFDIDSSFYKNQIEKGFDINVLKKMNGAVFDILN</sequence>
<name>A0A9J6BYD9_POLVA</name>
<organism evidence="5 6">
    <name type="scientific">Polypedilum vanderplanki</name>
    <name type="common">Sleeping chironomid midge</name>
    <dbReference type="NCBI Taxonomy" id="319348"/>
    <lineage>
        <taxon>Eukaryota</taxon>
        <taxon>Metazoa</taxon>
        <taxon>Ecdysozoa</taxon>
        <taxon>Arthropoda</taxon>
        <taxon>Hexapoda</taxon>
        <taxon>Insecta</taxon>
        <taxon>Pterygota</taxon>
        <taxon>Neoptera</taxon>
        <taxon>Endopterygota</taxon>
        <taxon>Diptera</taxon>
        <taxon>Nematocera</taxon>
        <taxon>Chironomoidea</taxon>
        <taxon>Chironomidae</taxon>
        <taxon>Chironominae</taxon>
        <taxon>Polypedilum</taxon>
        <taxon>Polypedilum</taxon>
    </lineage>
</organism>
<dbReference type="InterPro" id="IPR018201">
    <property type="entry name" value="Ketoacyl_synth_AS"/>
</dbReference>
<dbReference type="InterPro" id="IPR020841">
    <property type="entry name" value="PKS_Beta-ketoAc_synthase_dom"/>
</dbReference>
<dbReference type="Gene3D" id="3.30.70.3290">
    <property type="match status" value="1"/>
</dbReference>
<dbReference type="GO" id="GO:0004312">
    <property type="term" value="F:fatty acid synthase activity"/>
    <property type="evidence" value="ECO:0007669"/>
    <property type="project" value="TreeGrafter"/>
</dbReference>
<dbReference type="InterPro" id="IPR014043">
    <property type="entry name" value="Acyl_transferase_dom"/>
</dbReference>
<comment type="caution">
    <text evidence="5">The sequence shown here is derived from an EMBL/GenBank/DDBJ whole genome shotgun (WGS) entry which is preliminary data.</text>
</comment>
<dbReference type="GO" id="GO:0004315">
    <property type="term" value="F:3-oxoacyl-[acyl-carrier-protein] synthase activity"/>
    <property type="evidence" value="ECO:0007669"/>
    <property type="project" value="InterPro"/>
</dbReference>
<evidence type="ECO:0000259" key="4">
    <source>
        <dbReference type="PROSITE" id="PS52004"/>
    </source>
</evidence>
<dbReference type="InterPro" id="IPR016039">
    <property type="entry name" value="Thiolase-like"/>
</dbReference>
<dbReference type="InterPro" id="IPR001227">
    <property type="entry name" value="Ac_transferase_dom_sf"/>
</dbReference>
<dbReference type="Gene3D" id="3.10.129.110">
    <property type="entry name" value="Polyketide synthase dehydratase"/>
    <property type="match status" value="2"/>
</dbReference>
<dbReference type="Pfam" id="PF16197">
    <property type="entry name" value="KAsynt_C_assoc"/>
    <property type="match status" value="1"/>
</dbReference>
<dbReference type="SMART" id="SM00825">
    <property type="entry name" value="PKS_KS"/>
    <property type="match status" value="1"/>
</dbReference>
<dbReference type="CDD" id="cd00833">
    <property type="entry name" value="PKS"/>
    <property type="match status" value="1"/>
</dbReference>
<dbReference type="InterPro" id="IPR014031">
    <property type="entry name" value="Ketoacyl_synth_C"/>
</dbReference>
<dbReference type="Gene3D" id="3.40.366.10">
    <property type="entry name" value="Malonyl-Coenzyme A Acyl Carrier Protein, domain 2"/>
    <property type="match status" value="1"/>
</dbReference>
<reference evidence="5" key="1">
    <citation type="submission" date="2021-03" db="EMBL/GenBank/DDBJ databases">
        <title>Chromosome level genome of the anhydrobiotic midge Polypedilum vanderplanki.</title>
        <authorList>
            <person name="Yoshida Y."/>
            <person name="Kikawada T."/>
            <person name="Gusev O."/>
        </authorList>
    </citation>
    <scope>NUCLEOTIDE SEQUENCE</scope>
    <source>
        <strain evidence="5">NIAS01</strain>
        <tissue evidence="5">Whole body or cell culture</tissue>
    </source>
</reference>
<dbReference type="GO" id="GO:0006633">
    <property type="term" value="P:fatty acid biosynthetic process"/>
    <property type="evidence" value="ECO:0007669"/>
    <property type="project" value="InterPro"/>
</dbReference>
<evidence type="ECO:0000256" key="2">
    <source>
        <dbReference type="ARBA" id="ARBA00022553"/>
    </source>
</evidence>
<gene>
    <name evidence="5" type="ORF">PVAND_004202</name>
</gene>
<accession>A0A9J6BYD9</accession>
<dbReference type="Pfam" id="PF02801">
    <property type="entry name" value="Ketoacyl-synt_C"/>
    <property type="match status" value="1"/>
</dbReference>
<proteinExistence type="predicted"/>
<dbReference type="InterPro" id="IPR042104">
    <property type="entry name" value="PKS_dehydratase_sf"/>
</dbReference>
<dbReference type="OrthoDB" id="329835at2759"/>
<dbReference type="PANTHER" id="PTHR43775">
    <property type="entry name" value="FATTY ACID SYNTHASE"/>
    <property type="match status" value="1"/>
</dbReference>
<keyword evidence="6" id="KW-1185">Reference proteome</keyword>
<keyword evidence="1" id="KW-0596">Phosphopantetheine</keyword>
<dbReference type="Proteomes" id="UP001107558">
    <property type="component" value="Chromosome 2"/>
</dbReference>
<dbReference type="SUPFAM" id="SSF52151">
    <property type="entry name" value="FabD/lysophospholipase-like"/>
    <property type="match status" value="1"/>
</dbReference>
<dbReference type="PROSITE" id="PS00606">
    <property type="entry name" value="KS3_1"/>
    <property type="match status" value="1"/>
</dbReference>
<evidence type="ECO:0000256" key="3">
    <source>
        <dbReference type="ARBA" id="ARBA00022679"/>
    </source>
</evidence>
<dbReference type="InterPro" id="IPR032821">
    <property type="entry name" value="PKS_assoc"/>
</dbReference>